<dbReference type="RefSeq" id="XP_014155721.1">
    <property type="nucleotide sequence ID" value="XM_014300246.1"/>
</dbReference>
<evidence type="ECO:0000313" key="2">
    <source>
        <dbReference type="Proteomes" id="UP000054560"/>
    </source>
</evidence>
<organism evidence="1 2">
    <name type="scientific">Sphaeroforma arctica JP610</name>
    <dbReference type="NCBI Taxonomy" id="667725"/>
    <lineage>
        <taxon>Eukaryota</taxon>
        <taxon>Ichthyosporea</taxon>
        <taxon>Ichthyophonida</taxon>
        <taxon>Sphaeroforma</taxon>
    </lineage>
</organism>
<accession>A0A0L0FYW2</accession>
<dbReference type="EMBL" id="KQ241991">
    <property type="protein sequence ID" value="KNC81819.1"/>
    <property type="molecule type" value="Genomic_DNA"/>
</dbReference>
<proteinExistence type="predicted"/>
<gene>
    <name evidence="1" type="ORF">SARC_05872</name>
</gene>
<protein>
    <submittedName>
        <fullName evidence="1">Uncharacterized protein</fullName>
    </submittedName>
</protein>
<evidence type="ECO:0000313" key="1">
    <source>
        <dbReference type="EMBL" id="KNC81819.1"/>
    </source>
</evidence>
<dbReference type="AlphaFoldDB" id="A0A0L0FYW2"/>
<dbReference type="GeneID" id="25906376"/>
<sequence length="159" mass="17545">MLDPQSGVELNLDIVQPLTRHGIVLCIVNAPTFLEIVDTIRNAPKTHPFPYRHILPSELVPTLYKMAIKDPIEIIVTLSLCGGTLAMDGATVMREELINIVGKLGDRDSPLPYASLNNKPYTSLGEKKTEQLYADAVVHVVKRLPYGMVADTCSYLCLI</sequence>
<keyword evidence="2" id="KW-1185">Reference proteome</keyword>
<reference evidence="1 2" key="1">
    <citation type="submission" date="2011-02" db="EMBL/GenBank/DDBJ databases">
        <title>The Genome Sequence of Sphaeroforma arctica JP610.</title>
        <authorList>
            <consortium name="The Broad Institute Genome Sequencing Platform"/>
            <person name="Russ C."/>
            <person name="Cuomo C."/>
            <person name="Young S.K."/>
            <person name="Zeng Q."/>
            <person name="Gargeya S."/>
            <person name="Alvarado L."/>
            <person name="Berlin A."/>
            <person name="Chapman S.B."/>
            <person name="Chen Z."/>
            <person name="Freedman E."/>
            <person name="Gellesch M."/>
            <person name="Goldberg J."/>
            <person name="Griggs A."/>
            <person name="Gujja S."/>
            <person name="Heilman E."/>
            <person name="Heiman D."/>
            <person name="Howarth C."/>
            <person name="Mehta T."/>
            <person name="Neiman D."/>
            <person name="Pearson M."/>
            <person name="Roberts A."/>
            <person name="Saif S."/>
            <person name="Shea T."/>
            <person name="Shenoy N."/>
            <person name="Sisk P."/>
            <person name="Stolte C."/>
            <person name="Sykes S."/>
            <person name="White J."/>
            <person name="Yandava C."/>
            <person name="Burger G."/>
            <person name="Gray M.W."/>
            <person name="Holland P.W.H."/>
            <person name="King N."/>
            <person name="Lang F.B.F."/>
            <person name="Roger A.J."/>
            <person name="Ruiz-Trillo I."/>
            <person name="Haas B."/>
            <person name="Nusbaum C."/>
            <person name="Birren B."/>
        </authorList>
    </citation>
    <scope>NUCLEOTIDE SEQUENCE [LARGE SCALE GENOMIC DNA]</scope>
    <source>
        <strain evidence="1 2">JP610</strain>
    </source>
</reference>
<dbReference type="Proteomes" id="UP000054560">
    <property type="component" value="Unassembled WGS sequence"/>
</dbReference>
<name>A0A0L0FYW2_9EUKA</name>